<evidence type="ECO:0000313" key="3">
    <source>
        <dbReference type="EMBL" id="MCP2730565.1"/>
    </source>
</evidence>
<dbReference type="GO" id="GO:0006508">
    <property type="term" value="P:proteolysis"/>
    <property type="evidence" value="ECO:0007669"/>
    <property type="project" value="UniProtKB-KW"/>
</dbReference>
<feature type="transmembrane region" description="Helical" evidence="1">
    <location>
        <begin position="258"/>
        <end position="281"/>
    </location>
</feature>
<evidence type="ECO:0000259" key="2">
    <source>
        <dbReference type="Pfam" id="PF02517"/>
    </source>
</evidence>
<gene>
    <name evidence="3" type="ORF">NJ959_19230</name>
</gene>
<organism evidence="3 4">
    <name type="scientific">Limnofasciculus baicalensis BBK-W-15</name>
    <dbReference type="NCBI Taxonomy" id="2699891"/>
    <lineage>
        <taxon>Bacteria</taxon>
        <taxon>Bacillati</taxon>
        <taxon>Cyanobacteriota</taxon>
        <taxon>Cyanophyceae</taxon>
        <taxon>Coleofasciculales</taxon>
        <taxon>Coleofasciculaceae</taxon>
        <taxon>Limnofasciculus</taxon>
        <taxon>Limnofasciculus baicalensis</taxon>
    </lineage>
</organism>
<keyword evidence="4" id="KW-1185">Reference proteome</keyword>
<dbReference type="RefSeq" id="WP_254013321.1">
    <property type="nucleotide sequence ID" value="NZ_JAMZMM010000215.1"/>
</dbReference>
<dbReference type="InterPro" id="IPR003675">
    <property type="entry name" value="Rce1/LyrA-like_dom"/>
</dbReference>
<evidence type="ECO:0000256" key="1">
    <source>
        <dbReference type="SAM" id="Phobius"/>
    </source>
</evidence>
<feature type="transmembrane region" description="Helical" evidence="1">
    <location>
        <begin position="512"/>
        <end position="533"/>
    </location>
</feature>
<keyword evidence="1" id="KW-1133">Transmembrane helix</keyword>
<feature type="transmembrane region" description="Helical" evidence="1">
    <location>
        <begin position="308"/>
        <end position="329"/>
    </location>
</feature>
<dbReference type="Proteomes" id="UP001204953">
    <property type="component" value="Unassembled WGS sequence"/>
</dbReference>
<keyword evidence="1" id="KW-0472">Membrane</keyword>
<dbReference type="PANTHER" id="PTHR43592">
    <property type="entry name" value="CAAX AMINO TERMINAL PROTEASE"/>
    <property type="match status" value="1"/>
</dbReference>
<evidence type="ECO:0000313" key="4">
    <source>
        <dbReference type="Proteomes" id="UP001204953"/>
    </source>
</evidence>
<keyword evidence="1" id="KW-0812">Transmembrane</keyword>
<dbReference type="PANTHER" id="PTHR43592:SF15">
    <property type="entry name" value="CAAX AMINO TERMINAL PROTEASE FAMILY PROTEIN"/>
    <property type="match status" value="1"/>
</dbReference>
<reference evidence="3" key="1">
    <citation type="submission" date="2022-06" db="EMBL/GenBank/DDBJ databases">
        <title>New cyanobacteria of genus Symplocastrum in benthos of Lake Baikal.</title>
        <authorList>
            <person name="Sorokovikova E."/>
            <person name="Tikhonova I."/>
            <person name="Krasnopeev A."/>
            <person name="Evseev P."/>
            <person name="Gladkikh A."/>
            <person name="Belykh O."/>
        </authorList>
    </citation>
    <scope>NUCLEOTIDE SEQUENCE</scope>
    <source>
        <strain evidence="3">BBK-W-15</strain>
    </source>
</reference>
<accession>A0AAE3GTR5</accession>
<sequence length="538" mass="59903">MGINRLLKLVILVLLTFVVIFQLSFSLVASWGEPQIQSRLELYQTNLLLHAAQWQGGKTQAQEALLGGEPFKNAQNQYEDALAANETTQSKIFAKLQELSSQKIATATSPDIGKSQLELAPIDKTETAKAQQRKLQESLSQTKQLMTELKLRLGIIQAAQGETDAALKTWGELKKENVVGGNSESLTSSIETATVLIGLWSKPPQLLPDAEAEIHQNLDSWFRYRGLTELYKIQQRQDVLLSLETQEQNIAQQSIVKLAVIGLIPGIGGLVGVGLLVFIVAQRLLQGRRSLLSTNADITWETPWNGEIIWQVLILGFFFFGQLLLPLLIGELLQIFSLDPSNFTARMKALYTLSTYIMLAFWGLLILYFSIKQFFPLSEDWFRFKFRSNWFFWGLGGYLVALPLVIGVSLINQQLWKGQGGSNPILPLVLEGQDNIALLIFFMTACFAAPLFEEMMFRGFLLPSLTRYLPVWGAIILSSLVFAIAHLSLSEVLPLTTLGIVLGVVYSRSRNLLAPMLLHSLWNSGTLLSLFILGSGSN</sequence>
<dbReference type="GO" id="GO:0004175">
    <property type="term" value="F:endopeptidase activity"/>
    <property type="evidence" value="ECO:0007669"/>
    <property type="project" value="UniProtKB-ARBA"/>
</dbReference>
<feature type="transmembrane region" description="Helical" evidence="1">
    <location>
        <begin position="390"/>
        <end position="416"/>
    </location>
</feature>
<dbReference type="Pfam" id="PF02517">
    <property type="entry name" value="Rce1-like"/>
    <property type="match status" value="1"/>
</dbReference>
<feature type="transmembrane region" description="Helical" evidence="1">
    <location>
        <begin position="349"/>
        <end position="369"/>
    </location>
</feature>
<dbReference type="EMBL" id="JAMZMM010000215">
    <property type="protein sequence ID" value="MCP2730565.1"/>
    <property type="molecule type" value="Genomic_DNA"/>
</dbReference>
<proteinExistence type="predicted"/>
<feature type="transmembrane region" description="Helical" evidence="1">
    <location>
        <begin position="436"/>
        <end position="457"/>
    </location>
</feature>
<feature type="transmembrane region" description="Helical" evidence="1">
    <location>
        <begin position="469"/>
        <end position="489"/>
    </location>
</feature>
<keyword evidence="3" id="KW-0378">Hydrolase</keyword>
<dbReference type="AlphaFoldDB" id="A0AAE3GTR5"/>
<comment type="caution">
    <text evidence="3">The sequence shown here is derived from an EMBL/GenBank/DDBJ whole genome shotgun (WGS) entry which is preliminary data.</text>
</comment>
<name>A0AAE3GTR5_9CYAN</name>
<keyword evidence="3" id="KW-0645">Protease</keyword>
<protein>
    <submittedName>
        <fullName evidence="3">CPBP family glutamic-type intramembrane protease</fullName>
        <ecNumber evidence="3">3.4.-.-</ecNumber>
    </submittedName>
</protein>
<dbReference type="GO" id="GO:0080120">
    <property type="term" value="P:CAAX-box protein maturation"/>
    <property type="evidence" value="ECO:0007669"/>
    <property type="project" value="UniProtKB-ARBA"/>
</dbReference>
<feature type="domain" description="CAAX prenyl protease 2/Lysostaphin resistance protein A-like" evidence="2">
    <location>
        <begin position="437"/>
        <end position="524"/>
    </location>
</feature>
<dbReference type="EC" id="3.4.-.-" evidence="3"/>